<sequence length="71" mass="8223">MDYVGRLGSRDNRECVYQFVLPDDERDLIFQRWLNRDEASQLANAQNAVLPNPFQDWGQVRVGGVARLETI</sequence>
<evidence type="ECO:0000313" key="2">
    <source>
        <dbReference type="Proteomes" id="UP000232003"/>
    </source>
</evidence>
<dbReference type="Proteomes" id="UP000232003">
    <property type="component" value="Plasmid pNFSY08"/>
</dbReference>
<reference evidence="1 2" key="1">
    <citation type="submission" date="2017-11" db="EMBL/GenBank/DDBJ databases">
        <title>Complete genome of a free-living desiccation-tolerant cyanobacterium and its photosynthetic adaptation to extreme terrestrial habitat.</title>
        <authorList>
            <person name="Shang J."/>
        </authorList>
    </citation>
    <scope>NUCLEOTIDE SEQUENCE [LARGE SCALE GENOMIC DNA]</scope>
    <source>
        <strain evidence="1 2">CCNUN1</strain>
        <plasmid evidence="2">pnfsy08</plasmid>
    </source>
</reference>
<proteinExistence type="predicted"/>
<keyword evidence="1" id="KW-0614">Plasmid</keyword>
<organism evidence="1 2">
    <name type="scientific">Nostoc flagelliforme CCNUN1</name>
    <dbReference type="NCBI Taxonomy" id="2038116"/>
    <lineage>
        <taxon>Bacteria</taxon>
        <taxon>Bacillati</taxon>
        <taxon>Cyanobacteriota</taxon>
        <taxon>Cyanophyceae</taxon>
        <taxon>Nostocales</taxon>
        <taxon>Nostocaceae</taxon>
        <taxon>Nostoc</taxon>
    </lineage>
</organism>
<gene>
    <name evidence="1" type="ORF">COO91_10616</name>
</gene>
<keyword evidence="2" id="KW-1185">Reference proteome</keyword>
<accession>A0A2K8T9Y1</accession>
<protein>
    <submittedName>
        <fullName evidence="1">DNA primase</fullName>
    </submittedName>
</protein>
<dbReference type="EMBL" id="CP024793">
    <property type="protein sequence ID" value="AUB44393.1"/>
    <property type="molecule type" value="Genomic_DNA"/>
</dbReference>
<evidence type="ECO:0000313" key="1">
    <source>
        <dbReference type="EMBL" id="AUB44393.1"/>
    </source>
</evidence>
<dbReference type="KEGG" id="nfl:COO91_10616"/>
<dbReference type="AlphaFoldDB" id="A0A2K8T9Y1"/>
<name>A0A2K8T9Y1_9NOSO</name>
<geneLocation type="plasmid" evidence="2">
    <name>pnfsy08</name>
</geneLocation>